<evidence type="ECO:0000256" key="1">
    <source>
        <dbReference type="SAM" id="MobiDB-lite"/>
    </source>
</evidence>
<feature type="compositionally biased region" description="Basic and acidic residues" evidence="1">
    <location>
        <begin position="16"/>
        <end position="31"/>
    </location>
</feature>
<comment type="caution">
    <text evidence="2">The sequence shown here is derived from an EMBL/GenBank/DDBJ whole genome shotgun (WGS) entry which is preliminary data.</text>
</comment>
<organism evidence="2 3">
    <name type="scientific">Cohnella silvisoli</name>
    <dbReference type="NCBI Taxonomy" id="2873699"/>
    <lineage>
        <taxon>Bacteria</taxon>
        <taxon>Bacillati</taxon>
        <taxon>Bacillota</taxon>
        <taxon>Bacilli</taxon>
        <taxon>Bacillales</taxon>
        <taxon>Paenibacillaceae</taxon>
        <taxon>Cohnella</taxon>
    </lineage>
</organism>
<name>A0ABV1KV81_9BACL</name>
<gene>
    <name evidence="2" type="ORF">QJS35_16005</name>
</gene>
<dbReference type="InterPro" id="IPR058600">
    <property type="entry name" value="YhjD-like"/>
</dbReference>
<sequence>MSKLDGNERWKTKMLLPEHHEQYQARNETPKNNRPTQEELTLIRDSVLLPFMIIMANNSVVEIQNSKNVLRSLIEGFLQLFLNKVREDQIRINRELSKRNIRVHKDVEADMVMYYKYYCRGYSEKFGIMREVVRSEIRVRLKKYAYELTSHSMDKPR</sequence>
<proteinExistence type="predicted"/>
<feature type="region of interest" description="Disordered" evidence="1">
    <location>
        <begin position="16"/>
        <end position="37"/>
    </location>
</feature>
<accession>A0ABV1KV81</accession>
<dbReference type="EMBL" id="JASKHM010000009">
    <property type="protein sequence ID" value="MEQ4483901.1"/>
    <property type="molecule type" value="Genomic_DNA"/>
</dbReference>
<dbReference type="Proteomes" id="UP001493487">
    <property type="component" value="Unassembled WGS sequence"/>
</dbReference>
<protein>
    <submittedName>
        <fullName evidence="2">Uncharacterized protein</fullName>
    </submittedName>
</protein>
<evidence type="ECO:0000313" key="2">
    <source>
        <dbReference type="EMBL" id="MEQ4483901.1"/>
    </source>
</evidence>
<keyword evidence="3" id="KW-1185">Reference proteome</keyword>
<reference evidence="2 3" key="1">
    <citation type="journal article" date="2023" name="Genome Announc.">
        <title>Pan-Genome Analyses of the Genus Cohnella and Proposal of the Novel Species Cohnella silvisoli sp. nov., Isolated from Forest Soil.</title>
        <authorList>
            <person name="Wang C."/>
            <person name="Mao L."/>
            <person name="Bao G."/>
            <person name="Zhu H."/>
        </authorList>
    </citation>
    <scope>NUCLEOTIDE SEQUENCE [LARGE SCALE GENOMIC DNA]</scope>
    <source>
        <strain evidence="2 3">NL03-T5-1</strain>
    </source>
</reference>
<evidence type="ECO:0000313" key="3">
    <source>
        <dbReference type="Proteomes" id="UP001493487"/>
    </source>
</evidence>
<dbReference type="RefSeq" id="WP_232186287.1">
    <property type="nucleotide sequence ID" value="NZ_JAIOAP010000008.1"/>
</dbReference>
<dbReference type="Pfam" id="PF26325">
    <property type="entry name" value="YhjD"/>
    <property type="match status" value="1"/>
</dbReference>